<evidence type="ECO:0000256" key="2">
    <source>
        <dbReference type="SAM" id="SignalP"/>
    </source>
</evidence>
<dbReference type="InterPro" id="IPR014917">
    <property type="entry name" value="DUF1800"/>
</dbReference>
<feature type="region of interest" description="Disordered" evidence="1">
    <location>
        <begin position="454"/>
        <end position="474"/>
    </location>
</feature>
<feature type="chain" id="PRO_5035257860" description="DUF1800 domain-containing protein" evidence="2">
    <location>
        <begin position="30"/>
        <end position="513"/>
    </location>
</feature>
<comment type="caution">
    <text evidence="3">The sequence shown here is derived from an EMBL/GenBank/DDBJ whole genome shotgun (WGS) entry which is preliminary data.</text>
</comment>
<dbReference type="EMBL" id="BMDI01000001">
    <property type="protein sequence ID" value="GGI16669.1"/>
    <property type="molecule type" value="Genomic_DNA"/>
</dbReference>
<dbReference type="Pfam" id="PF08811">
    <property type="entry name" value="DUF1800"/>
    <property type="match status" value="1"/>
</dbReference>
<reference evidence="4" key="1">
    <citation type="journal article" date="2019" name="Int. J. Syst. Evol. Microbiol.">
        <title>The Global Catalogue of Microorganisms (GCM) 10K type strain sequencing project: providing services to taxonomists for standard genome sequencing and annotation.</title>
        <authorList>
            <consortium name="The Broad Institute Genomics Platform"/>
            <consortium name="The Broad Institute Genome Sequencing Center for Infectious Disease"/>
            <person name="Wu L."/>
            <person name="Ma J."/>
        </authorList>
    </citation>
    <scope>NUCLEOTIDE SEQUENCE [LARGE SCALE GENOMIC DNA]</scope>
    <source>
        <strain evidence="4">CCM 2767</strain>
    </source>
</reference>
<keyword evidence="2" id="KW-0732">Signal</keyword>
<protein>
    <recommendedName>
        <fullName evidence="5">DUF1800 domain-containing protein</fullName>
    </recommendedName>
</protein>
<accession>A0A8J3F181</accession>
<organism evidence="3 4">
    <name type="scientific">Oxalicibacterium faecigallinarum</name>
    <dbReference type="NCBI Taxonomy" id="573741"/>
    <lineage>
        <taxon>Bacteria</taxon>
        <taxon>Pseudomonadati</taxon>
        <taxon>Pseudomonadota</taxon>
        <taxon>Betaproteobacteria</taxon>
        <taxon>Burkholderiales</taxon>
        <taxon>Oxalobacteraceae</taxon>
        <taxon>Oxalicibacterium</taxon>
    </lineage>
</organism>
<evidence type="ECO:0000256" key="1">
    <source>
        <dbReference type="SAM" id="MobiDB-lite"/>
    </source>
</evidence>
<dbReference type="RefSeq" id="WP_229726179.1">
    <property type="nucleotide sequence ID" value="NZ_BMDI01000001.1"/>
</dbReference>
<evidence type="ECO:0000313" key="3">
    <source>
        <dbReference type="EMBL" id="GGI16669.1"/>
    </source>
</evidence>
<evidence type="ECO:0000313" key="4">
    <source>
        <dbReference type="Proteomes" id="UP000642180"/>
    </source>
</evidence>
<dbReference type="Proteomes" id="UP000642180">
    <property type="component" value="Unassembled WGS sequence"/>
</dbReference>
<feature type="signal peptide" evidence="2">
    <location>
        <begin position="1"/>
        <end position="29"/>
    </location>
</feature>
<sequence length="513" mass="57609">MNKQVVNRQRRMLCLGTATAALVPSVSLAERFSDRQPLHVLNRLGYGPVQGQIESVLKMGIAQYVDQQLQPERIALPAQLASRLNALEVIQLPAGRVAAEYIAAREAAQGGDDAARVRLKEVTERINRQTAEARLLRAICSPCQLEEVMVDFWFNHFNVFAGKNLVRPLIASYERDAIRPYAMGSFRDLLGATARHPAMLFYLDNWLSTREAQEGNDTSAKVQPKRRTGLNENYARELMELHTLGVDSGYSQKDVTELARILTGWTFDRRALIQDNQLFRFDMGRHDQGDKQWMGQHIDSRGQAEGEQALDFLARHPATARHLSYQLAQYFVSDKPPETLVKRMAQGYLQSDGNLREVLRTLFLSDEFMHPSTFNAKFKTPYQYVISSIRAADIQVTNVRPLLNTLNQLGMPLYGCQTPDGYKNTQEAWLNADALTKRIAFAGNLASGRLVQRMQQTPDSDNQPTGKPTPLDAQHLFDTLGPTSTATTRETIMAQAPALRASMVLGSPDFMQK</sequence>
<gene>
    <name evidence="3" type="ORF">GCM10008066_05120</name>
</gene>
<feature type="compositionally biased region" description="Polar residues" evidence="1">
    <location>
        <begin position="454"/>
        <end position="466"/>
    </location>
</feature>
<evidence type="ECO:0008006" key="5">
    <source>
        <dbReference type="Google" id="ProtNLM"/>
    </source>
</evidence>
<name>A0A8J3F181_9BURK</name>
<dbReference type="AlphaFoldDB" id="A0A8J3F181"/>
<proteinExistence type="predicted"/>
<keyword evidence="4" id="KW-1185">Reference proteome</keyword>